<dbReference type="PRINTS" id="PR00756">
    <property type="entry name" value="ALADIPTASE"/>
</dbReference>
<evidence type="ECO:0000256" key="4">
    <source>
        <dbReference type="ARBA" id="ARBA00022670"/>
    </source>
</evidence>
<dbReference type="PANTHER" id="PTHR45726:SF3">
    <property type="entry name" value="LEUKOTRIENE A-4 HYDROLASE"/>
    <property type="match status" value="1"/>
</dbReference>
<dbReference type="Pfam" id="PF17900">
    <property type="entry name" value="Peptidase_M1_N"/>
    <property type="match status" value="1"/>
</dbReference>
<dbReference type="GO" id="GO:0006508">
    <property type="term" value="P:proteolysis"/>
    <property type="evidence" value="ECO:0007669"/>
    <property type="project" value="UniProtKB-KW"/>
</dbReference>
<dbReference type="InterPro" id="IPR049980">
    <property type="entry name" value="LTA4H_cat"/>
</dbReference>
<dbReference type="Pfam" id="PF01433">
    <property type="entry name" value="Peptidase_M1"/>
    <property type="match status" value="1"/>
</dbReference>
<evidence type="ECO:0000256" key="2">
    <source>
        <dbReference type="ARBA" id="ARBA00010136"/>
    </source>
</evidence>
<protein>
    <submittedName>
        <fullName evidence="13">Leukotriene A4 hydrolase</fullName>
    </submittedName>
</protein>
<reference evidence="13" key="1">
    <citation type="submission" date="2020-04" db="EMBL/GenBank/DDBJ databases">
        <title>Hybrid Assembly of Korean Phytophthora infestans isolates.</title>
        <authorList>
            <person name="Prokchorchik M."/>
            <person name="Lee Y."/>
            <person name="Seo J."/>
            <person name="Cho J.-H."/>
            <person name="Park Y.-E."/>
            <person name="Jang D.-C."/>
            <person name="Im J.-S."/>
            <person name="Choi J.-G."/>
            <person name="Park H.-J."/>
            <person name="Lee G.-B."/>
            <person name="Lee Y.-G."/>
            <person name="Hong S.-Y."/>
            <person name="Cho K."/>
            <person name="Sohn K.H."/>
        </authorList>
    </citation>
    <scope>NUCLEOTIDE SEQUENCE</scope>
    <source>
        <strain evidence="13">KR_1_A1</strain>
    </source>
</reference>
<dbReference type="GO" id="GO:0005737">
    <property type="term" value="C:cytoplasm"/>
    <property type="evidence" value="ECO:0007669"/>
    <property type="project" value="UniProtKB-SubCell"/>
</dbReference>
<dbReference type="SMART" id="SM01263">
    <property type="entry name" value="Leuk-A4-hydro_C"/>
    <property type="match status" value="1"/>
</dbReference>
<evidence type="ECO:0000256" key="1">
    <source>
        <dbReference type="ARBA" id="ARBA00004496"/>
    </source>
</evidence>
<evidence type="ECO:0000313" key="13">
    <source>
        <dbReference type="EMBL" id="KAF4027833.1"/>
    </source>
</evidence>
<feature type="active site" description="Proton acceptor" evidence="9">
    <location>
        <position position="311"/>
    </location>
</feature>
<dbReference type="Gene3D" id="1.10.390.10">
    <property type="entry name" value="Neutral Protease Domain 2"/>
    <property type="match status" value="1"/>
</dbReference>
<evidence type="ECO:0000256" key="5">
    <source>
        <dbReference type="ARBA" id="ARBA00022723"/>
    </source>
</evidence>
<dbReference type="GO" id="GO:0070006">
    <property type="term" value="F:metalloaminopeptidase activity"/>
    <property type="evidence" value="ECO:0007669"/>
    <property type="project" value="TreeGrafter"/>
</dbReference>
<comment type="similarity">
    <text evidence="2">Belongs to the peptidase M1 family.</text>
</comment>
<dbReference type="InterPro" id="IPR034015">
    <property type="entry name" value="M1_LTA4H"/>
</dbReference>
<keyword evidence="5 11" id="KW-0479">Metal-binding</keyword>
<dbReference type="InterPro" id="IPR001930">
    <property type="entry name" value="Peptidase_M1"/>
</dbReference>
<proteinExistence type="inferred from homology"/>
<evidence type="ECO:0000259" key="12">
    <source>
        <dbReference type="SMART" id="SM01263"/>
    </source>
</evidence>
<dbReference type="InterPro" id="IPR016024">
    <property type="entry name" value="ARM-type_fold"/>
</dbReference>
<dbReference type="EMBL" id="WSZM01001269">
    <property type="protein sequence ID" value="KAF4027833.1"/>
    <property type="molecule type" value="Genomic_DNA"/>
</dbReference>
<feature type="binding site" evidence="11">
    <location>
        <position position="314"/>
    </location>
    <ligand>
        <name>Zn(2+)</name>
        <dbReference type="ChEBI" id="CHEBI:29105"/>
        <note>catalytic</note>
    </ligand>
</feature>
<comment type="caution">
    <text evidence="13">The sequence shown here is derived from an EMBL/GenBank/DDBJ whole genome shotgun (WGS) entry which is preliminary data.</text>
</comment>
<keyword evidence="4" id="KW-0645">Protease</keyword>
<dbReference type="SUPFAM" id="SSF63737">
    <property type="entry name" value="Leukotriene A4 hydrolase N-terminal domain"/>
    <property type="match status" value="1"/>
</dbReference>
<evidence type="ECO:0000256" key="11">
    <source>
        <dbReference type="PIRSR" id="PIRSR634015-3"/>
    </source>
</evidence>
<feature type="binding site" evidence="10">
    <location>
        <begin position="588"/>
        <end position="590"/>
    </location>
    <ligand>
        <name>a peptide</name>
        <dbReference type="ChEBI" id="CHEBI:60466"/>
    </ligand>
</feature>
<dbReference type="Pfam" id="PF09127">
    <property type="entry name" value="Leuk-A4-hydro_C"/>
    <property type="match status" value="1"/>
</dbReference>
<feature type="binding site" evidence="10">
    <location>
        <begin position="140"/>
        <end position="142"/>
    </location>
    <ligand>
        <name>a peptide</name>
        <dbReference type="ChEBI" id="CHEBI:60466"/>
    </ligand>
</feature>
<dbReference type="Proteomes" id="UP000602510">
    <property type="component" value="Unassembled WGS sequence"/>
</dbReference>
<feature type="active site" description="Proton donor" evidence="9">
    <location>
        <position position="399"/>
    </location>
</feature>
<evidence type="ECO:0000256" key="9">
    <source>
        <dbReference type="PIRSR" id="PIRSR634015-1"/>
    </source>
</evidence>
<evidence type="ECO:0000256" key="6">
    <source>
        <dbReference type="ARBA" id="ARBA00022801"/>
    </source>
</evidence>
<feature type="binding site" evidence="11">
    <location>
        <position position="310"/>
    </location>
    <ligand>
        <name>Zn(2+)</name>
        <dbReference type="ChEBI" id="CHEBI:29105"/>
        <note>catalytic</note>
    </ligand>
</feature>
<dbReference type="InterPro" id="IPR027268">
    <property type="entry name" value="Peptidase_M4/M1_CTD_sf"/>
</dbReference>
<dbReference type="InterPro" id="IPR014782">
    <property type="entry name" value="Peptidase_M1_dom"/>
</dbReference>
<keyword evidence="8" id="KW-0482">Metalloprotease</keyword>
<keyword evidence="14" id="KW-1185">Reference proteome</keyword>
<evidence type="ECO:0000313" key="14">
    <source>
        <dbReference type="Proteomes" id="UP000602510"/>
    </source>
</evidence>
<dbReference type="SUPFAM" id="SSF55486">
    <property type="entry name" value="Metalloproteases ('zincins'), catalytic domain"/>
    <property type="match status" value="1"/>
</dbReference>
<evidence type="ECO:0000256" key="3">
    <source>
        <dbReference type="ARBA" id="ARBA00022490"/>
    </source>
</evidence>
<name>A0A833S5V8_PHYIN</name>
<keyword evidence="6 13" id="KW-0378">Hydrolase</keyword>
<evidence type="ECO:0000256" key="8">
    <source>
        <dbReference type="ARBA" id="ARBA00023049"/>
    </source>
</evidence>
<accession>A0A833S5V8</accession>
<evidence type="ECO:0000256" key="7">
    <source>
        <dbReference type="ARBA" id="ARBA00022833"/>
    </source>
</evidence>
<feature type="binding site" evidence="10">
    <location>
        <begin position="281"/>
        <end position="286"/>
    </location>
    <ligand>
        <name>a peptide</name>
        <dbReference type="ChEBI" id="CHEBI:60466"/>
    </ligand>
</feature>
<keyword evidence="3" id="KW-0963">Cytoplasm</keyword>
<dbReference type="InterPro" id="IPR045357">
    <property type="entry name" value="Aminopeptidase_N-like_N"/>
</dbReference>
<dbReference type="InterPro" id="IPR042097">
    <property type="entry name" value="Aminopeptidase_N-like_N_sf"/>
</dbReference>
<gene>
    <name evidence="13" type="ORF">GN244_ATG20533</name>
</gene>
<dbReference type="FunFam" id="3.30.2010.30:FF:000001">
    <property type="entry name" value="Leukotriene A(4) hydrolase"/>
    <property type="match status" value="1"/>
</dbReference>
<comment type="cofactor">
    <cofactor evidence="11">
        <name>Zn(2+)</name>
        <dbReference type="ChEBI" id="CHEBI:29105"/>
    </cofactor>
    <text evidence="11">Binds 1 zinc ion per subunit.</text>
</comment>
<dbReference type="GO" id="GO:0008270">
    <property type="term" value="F:zinc ion binding"/>
    <property type="evidence" value="ECO:0007669"/>
    <property type="project" value="InterPro"/>
</dbReference>
<feature type="binding site" evidence="11">
    <location>
        <position position="333"/>
    </location>
    <ligand>
        <name>Zn(2+)</name>
        <dbReference type="ChEBI" id="CHEBI:29105"/>
        <note>catalytic</note>
    </ligand>
</feature>
<organism evidence="13 14">
    <name type="scientific">Phytophthora infestans</name>
    <name type="common">Potato late blight agent</name>
    <name type="synonym">Botrytis infestans</name>
    <dbReference type="NCBI Taxonomy" id="4787"/>
    <lineage>
        <taxon>Eukaryota</taxon>
        <taxon>Sar</taxon>
        <taxon>Stramenopiles</taxon>
        <taxon>Oomycota</taxon>
        <taxon>Peronosporomycetes</taxon>
        <taxon>Peronosporales</taxon>
        <taxon>Peronosporaceae</taxon>
        <taxon>Phytophthora</taxon>
    </lineage>
</organism>
<comment type="subcellular location">
    <subcellularLocation>
        <location evidence="1">Cytoplasm</location>
    </subcellularLocation>
</comment>
<dbReference type="AlphaFoldDB" id="A0A833S5V8"/>
<dbReference type="PANTHER" id="PTHR45726">
    <property type="entry name" value="LEUKOTRIENE A-4 HYDROLASE"/>
    <property type="match status" value="1"/>
</dbReference>
<dbReference type="InterPro" id="IPR015211">
    <property type="entry name" value="Peptidase_M1_C"/>
</dbReference>
<dbReference type="Gene3D" id="1.25.40.320">
    <property type="entry name" value="Peptidase M1, leukotriene A4 hydrolase/aminopeptidase C-terminal domain"/>
    <property type="match status" value="1"/>
</dbReference>
<sequence length="639" mass="71884">MTTAKIRDPATCAALDEFHTHHVDLELEINMAAKRVTGVATLAVKRLNETATTLCLDVFHLTIRSVCVALPEEDTIAAQWTVKPFTVFGEMLEVELPEELALAAAFELTIRYETDTESPGVCWLEKEQTAGKKLPFMYTQGQEVLNRSFFPCQDSPSVRVTYTASVVVPKELVCVMSAKLCGVDDYVPGEEGEKDVIPTEKKFTFEMKQSIPVYLVAMAVGDLVEAEVGPRSSIWTEPSMIDAATKEFDGVLEEYLTIGERLFGDYLWERYDMLVMPPSFPYGGMENPRLTFVSPCTIAGDKSLVSIVAHELSHSWFGNLVTNATWSDFFLNEGFTMYAERRITEVSHGRPLSCLNAKLGEALLREEISSLGEQSPLTRLRVPLDEGIDPGDCYNQCAYEKGYAFVCYLRSLVGSDTVFDDFLKRYCAEYRFQSIPAETMIAFYLKSFPELANAAGTDLKDGISFNTWLNEPGYPPFTPDLSDAEGIMQNCESLTFHWRSSSTPVQPSVLYLSEEAKQWEAQPVLYLLDCCLETKFSDADVVIALGDTLSLWDSHNSEILFRWALVLIKNDVTTKLSVVHRFLEMQGKQKFQLPIYRLLTASSNEEVRKFAVDTYTATKNMLHVMVRDRIELLLAAMQK</sequence>
<feature type="domain" description="Peptidase M1 leukotriene A4 hydrolase/aminopeptidase C-terminal" evidence="12">
    <location>
        <begin position="486"/>
        <end position="634"/>
    </location>
</feature>
<dbReference type="Gene3D" id="2.60.40.1730">
    <property type="entry name" value="tricorn interacting facor f3 domain"/>
    <property type="match status" value="1"/>
</dbReference>
<dbReference type="Gene3D" id="3.30.2010.30">
    <property type="match status" value="1"/>
</dbReference>
<dbReference type="InterPro" id="IPR038502">
    <property type="entry name" value="M1_LTA-4_hydro/amino_C_sf"/>
</dbReference>
<dbReference type="CDD" id="cd09599">
    <property type="entry name" value="M1_LTA4H"/>
    <property type="match status" value="1"/>
</dbReference>
<evidence type="ECO:0000256" key="10">
    <source>
        <dbReference type="PIRSR" id="PIRSR634015-2"/>
    </source>
</evidence>
<keyword evidence="7 11" id="KW-0862">Zinc</keyword>
<dbReference type="SUPFAM" id="SSF48371">
    <property type="entry name" value="ARM repeat"/>
    <property type="match status" value="1"/>
</dbReference>